<protein>
    <recommendedName>
        <fullName evidence="3">3-methyl-2-oxobutanoate hydroxymethyltransferase</fullName>
        <ecNumber evidence="3">2.1.2.11</ecNumber>
    </recommendedName>
</protein>
<dbReference type="PANTHER" id="PTHR20881">
    <property type="entry name" value="3-METHYL-2-OXOBUTANOATE HYDROXYMETHYLTRANSFERASE"/>
    <property type="match status" value="1"/>
</dbReference>
<accession>A0ABS2TLH2</accession>
<reference evidence="7 8" key="1">
    <citation type="submission" date="2021-01" db="EMBL/GenBank/DDBJ databases">
        <title>Streptomyces acididurans sp. nov., isolated from a peat swamp forest soil.</title>
        <authorList>
            <person name="Chantavorakit T."/>
            <person name="Duangmal K."/>
        </authorList>
    </citation>
    <scope>NUCLEOTIDE SEQUENCE [LARGE SCALE GENOMIC DNA]</scope>
    <source>
        <strain evidence="7 8">KK5PA1</strain>
    </source>
</reference>
<comment type="caution">
    <text evidence="7">The sequence shown here is derived from an EMBL/GenBank/DDBJ whole genome shotgun (WGS) entry which is preliminary data.</text>
</comment>
<dbReference type="InterPro" id="IPR015813">
    <property type="entry name" value="Pyrv/PenolPyrv_kinase-like_dom"/>
</dbReference>
<evidence type="ECO:0000256" key="5">
    <source>
        <dbReference type="ARBA" id="ARBA00022679"/>
    </source>
</evidence>
<keyword evidence="5" id="KW-0808">Transferase</keyword>
<name>A0ABS2TLH2_9ACTN</name>
<evidence type="ECO:0000256" key="2">
    <source>
        <dbReference type="ARBA" id="ARBA00011424"/>
    </source>
</evidence>
<dbReference type="EC" id="2.1.2.11" evidence="3"/>
<comment type="subunit">
    <text evidence="2">Homodecamer; pentamer of dimers.</text>
</comment>
<dbReference type="Pfam" id="PF02548">
    <property type="entry name" value="Pantoate_transf"/>
    <property type="match status" value="1"/>
</dbReference>
<keyword evidence="4" id="KW-0566">Pantothenate biosynthesis</keyword>
<evidence type="ECO:0000313" key="8">
    <source>
        <dbReference type="Proteomes" id="UP000749040"/>
    </source>
</evidence>
<sequence length="308" mass="32207">MSDPSDQSRQAVPSGQSRRPGQSHQPGQGVPSGQKITPRALQRMKEEGRKIVGVVAWDYQVARIADRAGVELVSVGDTVGVNLWGHANPFEVTMDEMVLVAKAVRRGVRRALVSVDFPFGPLQEGTAEALRAAVRFVKEAGVDMVKLDAAAEHLDAVAAVAAAGIPVFAQFGITPQTALRYGVEYRAIPSAADQVPVEMKDAMVAEAKKLEEAGAVLLNFTNSGPVVGAAVAEAVSVPVVGGFGGGPWLDGRMRMAHAAIGYAASALDDPPQTYANVARITLDALTAYAGDVRAARQIAGGVPVPPDR</sequence>
<evidence type="ECO:0000256" key="4">
    <source>
        <dbReference type="ARBA" id="ARBA00022655"/>
    </source>
</evidence>
<dbReference type="InterPro" id="IPR003700">
    <property type="entry name" value="Pantoate_hydroxy_MeTrfase"/>
</dbReference>
<dbReference type="InterPro" id="IPR040442">
    <property type="entry name" value="Pyrv_kinase-like_dom_sf"/>
</dbReference>
<feature type="compositionally biased region" description="Polar residues" evidence="6">
    <location>
        <begin position="1"/>
        <end position="26"/>
    </location>
</feature>
<evidence type="ECO:0000313" key="7">
    <source>
        <dbReference type="EMBL" id="MBM9503351.1"/>
    </source>
</evidence>
<proteinExistence type="inferred from homology"/>
<evidence type="ECO:0000256" key="6">
    <source>
        <dbReference type="SAM" id="MobiDB-lite"/>
    </source>
</evidence>
<dbReference type="SUPFAM" id="SSF51621">
    <property type="entry name" value="Phosphoenolpyruvate/pyruvate domain"/>
    <property type="match status" value="1"/>
</dbReference>
<dbReference type="Gene3D" id="3.20.20.60">
    <property type="entry name" value="Phosphoenolpyruvate-binding domains"/>
    <property type="match status" value="1"/>
</dbReference>
<dbReference type="Proteomes" id="UP000749040">
    <property type="component" value="Unassembled WGS sequence"/>
</dbReference>
<comment type="similarity">
    <text evidence="1">Belongs to the PanB family.</text>
</comment>
<dbReference type="EMBL" id="JADKYB010000001">
    <property type="protein sequence ID" value="MBM9503351.1"/>
    <property type="molecule type" value="Genomic_DNA"/>
</dbReference>
<dbReference type="PANTHER" id="PTHR20881:SF0">
    <property type="entry name" value="3-METHYL-2-OXOBUTANOATE HYDROXYMETHYLTRANSFERASE"/>
    <property type="match status" value="1"/>
</dbReference>
<evidence type="ECO:0000256" key="3">
    <source>
        <dbReference type="ARBA" id="ARBA00012618"/>
    </source>
</evidence>
<gene>
    <name evidence="7" type="ORF">ITX44_02175</name>
</gene>
<evidence type="ECO:0000256" key="1">
    <source>
        <dbReference type="ARBA" id="ARBA00008676"/>
    </source>
</evidence>
<organism evidence="7 8">
    <name type="scientific">Actinacidiphila acididurans</name>
    <dbReference type="NCBI Taxonomy" id="2784346"/>
    <lineage>
        <taxon>Bacteria</taxon>
        <taxon>Bacillati</taxon>
        <taxon>Actinomycetota</taxon>
        <taxon>Actinomycetes</taxon>
        <taxon>Kitasatosporales</taxon>
        <taxon>Streptomycetaceae</taxon>
        <taxon>Actinacidiphila</taxon>
    </lineage>
</organism>
<keyword evidence="8" id="KW-1185">Reference proteome</keyword>
<feature type="region of interest" description="Disordered" evidence="6">
    <location>
        <begin position="1"/>
        <end position="36"/>
    </location>
</feature>